<dbReference type="InterPro" id="IPR050226">
    <property type="entry name" value="NagZ_Beta-hexosaminidase"/>
</dbReference>
<dbReference type="PRINTS" id="PR00133">
    <property type="entry name" value="GLHYDRLASE3"/>
</dbReference>
<evidence type="ECO:0000256" key="1">
    <source>
        <dbReference type="ARBA" id="ARBA00005336"/>
    </source>
</evidence>
<comment type="caution">
    <text evidence="5">The sequence shown here is derived from an EMBL/GenBank/DDBJ whole genome shotgun (WGS) entry which is preliminary data.</text>
</comment>
<dbReference type="Proteomes" id="UP000285575">
    <property type="component" value="Unassembled WGS sequence"/>
</dbReference>
<dbReference type="GO" id="GO:0009254">
    <property type="term" value="P:peptidoglycan turnover"/>
    <property type="evidence" value="ECO:0007669"/>
    <property type="project" value="TreeGrafter"/>
</dbReference>
<proteinExistence type="inferred from homology"/>
<evidence type="ECO:0000313" key="5">
    <source>
        <dbReference type="EMBL" id="RVU44401.1"/>
    </source>
</evidence>
<dbReference type="PANTHER" id="PTHR30480:SF16">
    <property type="entry name" value="GLYCOSIDE HYDROLASE FAMILY 3 DOMAIN PROTEIN"/>
    <property type="match status" value="1"/>
</dbReference>
<accession>A0A437RC87</accession>
<name>A0A437RC87_9BURK</name>
<dbReference type="EMBL" id="SACR01000005">
    <property type="protein sequence ID" value="RVU44401.1"/>
    <property type="molecule type" value="Genomic_DNA"/>
</dbReference>
<dbReference type="OrthoDB" id="9786661at2"/>
<keyword evidence="6" id="KW-1185">Reference proteome</keyword>
<dbReference type="SUPFAM" id="SSF51445">
    <property type="entry name" value="(Trans)glycosidases"/>
    <property type="match status" value="1"/>
</dbReference>
<reference evidence="5 6" key="1">
    <citation type="submission" date="2019-01" db="EMBL/GenBank/DDBJ databases">
        <authorList>
            <person name="Chen W.-M."/>
        </authorList>
    </citation>
    <scope>NUCLEOTIDE SEQUENCE [LARGE SCALE GENOMIC DNA]</scope>
    <source>
        <strain evidence="5 6">KYPY4</strain>
    </source>
</reference>
<dbReference type="AlphaFoldDB" id="A0A437RC87"/>
<feature type="domain" description="Glycoside hydrolase family 3 N-terminal" evidence="4">
    <location>
        <begin position="9"/>
        <end position="317"/>
    </location>
</feature>
<evidence type="ECO:0000256" key="2">
    <source>
        <dbReference type="ARBA" id="ARBA00022801"/>
    </source>
</evidence>
<dbReference type="InterPro" id="IPR001764">
    <property type="entry name" value="Glyco_hydro_3_N"/>
</dbReference>
<keyword evidence="3 5" id="KW-0326">Glycosidase</keyword>
<dbReference type="RefSeq" id="WP_128229947.1">
    <property type="nucleotide sequence ID" value="NZ_SACR01000005.1"/>
</dbReference>
<protein>
    <submittedName>
        <fullName evidence="5">Beta-N-acetylhexosaminidase</fullName>
        <ecNumber evidence="5">3.2.1.52</ecNumber>
    </submittedName>
</protein>
<dbReference type="NCBIfam" id="NF003740">
    <property type="entry name" value="PRK05337.1"/>
    <property type="match status" value="1"/>
</dbReference>
<evidence type="ECO:0000259" key="4">
    <source>
        <dbReference type="Pfam" id="PF00933"/>
    </source>
</evidence>
<dbReference type="PANTHER" id="PTHR30480">
    <property type="entry name" value="BETA-HEXOSAMINIDASE-RELATED"/>
    <property type="match status" value="1"/>
</dbReference>
<dbReference type="GO" id="GO:0005975">
    <property type="term" value="P:carbohydrate metabolic process"/>
    <property type="evidence" value="ECO:0007669"/>
    <property type="project" value="InterPro"/>
</dbReference>
<sequence>MTSFPPGRLVMVDIPGTRLDADTADFLARHHIGGVCLFRKNLGTEAEVRTLTAALREVMGPGALIGIDQEGGAVVRATFLPPPPAAMALGAADSPALAQAVGAAVARGLKGLGINWNFAPVLDINSNPANPVIAERAFGDDAATVERLAGAWMRGSLAEGVACCVKHFPGHGDTQTDSHHALPVVHKSRAELYALELAPFRALCPEAPAVMTAHIVYPQLDAERPATLSPAILQGILRDEWGYDGVVITDALMMQAVAARWGHARAAVMALQAGADLVLAQGSREEQQATLDALQAAFADGRLALASGARAAARLNRLAVRFPATPGVYDPVRRQADEGLMQQAWTSGLATLLGATAPALGQALRVVVQAAVPTDQVSEAGPEAAAVLAMFAGFADVQPLVVPDLAAFDGTALPADGRLNVLVSTRRDRHGPLPGGWQPDLLLLLWNPFQALDTPAPTLLAWGHAAGALAAVRAWLEGRVVATGRAPASLQPRAVENRKP</sequence>
<evidence type="ECO:0000313" key="6">
    <source>
        <dbReference type="Proteomes" id="UP000285575"/>
    </source>
</evidence>
<keyword evidence="2 5" id="KW-0378">Hydrolase</keyword>
<evidence type="ECO:0000256" key="3">
    <source>
        <dbReference type="ARBA" id="ARBA00023295"/>
    </source>
</evidence>
<dbReference type="Pfam" id="PF00933">
    <property type="entry name" value="Glyco_hydro_3"/>
    <property type="match status" value="1"/>
</dbReference>
<comment type="similarity">
    <text evidence="1">Belongs to the glycosyl hydrolase 3 family.</text>
</comment>
<organism evidence="5 6">
    <name type="scientific">Rubrivivax rivuli</name>
    <dbReference type="NCBI Taxonomy" id="1862385"/>
    <lineage>
        <taxon>Bacteria</taxon>
        <taxon>Pseudomonadati</taxon>
        <taxon>Pseudomonadota</taxon>
        <taxon>Betaproteobacteria</taxon>
        <taxon>Burkholderiales</taxon>
        <taxon>Sphaerotilaceae</taxon>
        <taxon>Rubrivivax</taxon>
    </lineage>
</organism>
<dbReference type="EC" id="3.2.1.52" evidence="5"/>
<dbReference type="GO" id="GO:0004563">
    <property type="term" value="F:beta-N-acetylhexosaminidase activity"/>
    <property type="evidence" value="ECO:0007669"/>
    <property type="project" value="UniProtKB-EC"/>
</dbReference>
<dbReference type="InterPro" id="IPR017853">
    <property type="entry name" value="GH"/>
</dbReference>
<dbReference type="InterPro" id="IPR036962">
    <property type="entry name" value="Glyco_hydro_3_N_sf"/>
</dbReference>
<gene>
    <name evidence="5" type="ORF">EOE66_17160</name>
</gene>
<dbReference type="Gene3D" id="3.20.20.300">
    <property type="entry name" value="Glycoside hydrolase, family 3, N-terminal domain"/>
    <property type="match status" value="1"/>
</dbReference>